<evidence type="ECO:0000259" key="3">
    <source>
        <dbReference type="Pfam" id="PF00501"/>
    </source>
</evidence>
<dbReference type="Pfam" id="PF00501">
    <property type="entry name" value="AMP-binding"/>
    <property type="match status" value="1"/>
</dbReference>
<name>A0A0H5C665_CYBJN</name>
<evidence type="ECO:0000256" key="2">
    <source>
        <dbReference type="ARBA" id="ARBA00022840"/>
    </source>
</evidence>
<dbReference type="Proteomes" id="UP000038830">
    <property type="component" value="Unassembled WGS sequence"/>
</dbReference>
<protein>
    <recommendedName>
        <fullName evidence="3">AMP-dependent synthetase/ligase domain-containing protein</fullName>
    </recommendedName>
</protein>
<dbReference type="GO" id="GO:0005783">
    <property type="term" value="C:endoplasmic reticulum"/>
    <property type="evidence" value="ECO:0007669"/>
    <property type="project" value="TreeGrafter"/>
</dbReference>
<dbReference type="GO" id="GO:0005524">
    <property type="term" value="F:ATP binding"/>
    <property type="evidence" value="ECO:0007669"/>
    <property type="project" value="UniProtKB-KW"/>
</dbReference>
<dbReference type="PROSITE" id="PS00455">
    <property type="entry name" value="AMP_BINDING"/>
    <property type="match status" value="1"/>
</dbReference>
<evidence type="ECO:0000256" key="1">
    <source>
        <dbReference type="ARBA" id="ARBA00022741"/>
    </source>
</evidence>
<organism evidence="4 5">
    <name type="scientific">Cyberlindnera jadinii (strain ATCC 18201 / CBS 1600 / BCRC 20928 / JCM 3617 / NBRC 0987 / NRRL Y-1542)</name>
    <name type="common">Torula yeast</name>
    <name type="synonym">Candida utilis</name>
    <dbReference type="NCBI Taxonomy" id="983966"/>
    <lineage>
        <taxon>Eukaryota</taxon>
        <taxon>Fungi</taxon>
        <taxon>Dikarya</taxon>
        <taxon>Ascomycota</taxon>
        <taxon>Saccharomycotina</taxon>
        <taxon>Saccharomycetes</taxon>
        <taxon>Phaffomycetales</taxon>
        <taxon>Phaffomycetaceae</taxon>
        <taxon>Cyberlindnera</taxon>
    </lineage>
</organism>
<dbReference type="InterPro" id="IPR000873">
    <property type="entry name" value="AMP-dep_synth/lig_dom"/>
</dbReference>
<dbReference type="PANTHER" id="PTHR43272">
    <property type="entry name" value="LONG-CHAIN-FATTY-ACID--COA LIGASE"/>
    <property type="match status" value="1"/>
</dbReference>
<keyword evidence="2" id="KW-0067">ATP-binding</keyword>
<dbReference type="GO" id="GO:0004467">
    <property type="term" value="F:long-chain fatty acid-CoA ligase activity"/>
    <property type="evidence" value="ECO:0007669"/>
    <property type="project" value="TreeGrafter"/>
</dbReference>
<evidence type="ECO:0000313" key="4">
    <source>
        <dbReference type="EMBL" id="CEP23312.1"/>
    </source>
</evidence>
<gene>
    <name evidence="4" type="ORF">BN1211_3870</name>
</gene>
<keyword evidence="1" id="KW-0547">Nucleotide-binding</keyword>
<feature type="domain" description="AMP-dependent synthetase/ligase" evidence="3">
    <location>
        <begin position="101"/>
        <end position="506"/>
    </location>
</feature>
<dbReference type="InterPro" id="IPR042099">
    <property type="entry name" value="ANL_N_sf"/>
</dbReference>
<evidence type="ECO:0000313" key="5">
    <source>
        <dbReference type="Proteomes" id="UP000038830"/>
    </source>
</evidence>
<proteinExistence type="predicted"/>
<sequence>MPHLPLPDYDKVHGLKDLIPRLALPFDLHDHSDPVPGTETEEFSPIFRNGYLKGGEPVGYLHDSLLTFYDFFEQSVKLFGKNKSIGHREFNPKTGKFNEYYSWDTYDQLAANRTKFGSAMMHLVEKYAPDADLENFVLTLFSANKPEWIVADLACHAYSIPNTPLYDTLGHESTEYILKLTESPIVLLSKNKIQKVFEAHTPFLKIMISIEPLTADDEELVKTAKDQGIELIDYATALDIGTKNPKPHRIPTPDTLYTISFTSGTTGVPKGVELRHSHIVAADTFLFAHVPIPKEPVSLVFLPLAHVYERFKIIYELSQGAAIGFPHNPENPRSFMEDIKLLKPTHMSSVPRLYNRIESGLKDKIKTMPGFKGWLVRFAVDYKLKHDDDSFLVKILQPLVLNKIREQIGFGNLDFLISGGSPLSGESIFYLRKVLNSGFFQGYGSSETFGGIAITTKHAKDTSRTGAIGVTAEFKLRNLPDLNYTYKENRSGELLLRGPQVFSTYFKNPEATSQAVDAEGWFSTGDIAQIDEGGRIAIIDRVKNFFKLAQGEYIAAEKIENFYLANNSFTSQFFAYGDSFQNYLVGIVGIEEPDLLKLCQQSKTYTKIKTHEQLLQRLNDLEFRKFIIGELNKNVDHCGLFSFEKIKNVYLAVDPFKVDDETITPTMKLKRNNAQKHFQSVIDEMYKEGPIV</sequence>
<dbReference type="Gene3D" id="3.40.50.12780">
    <property type="entry name" value="N-terminal domain of ligase-like"/>
    <property type="match status" value="1"/>
</dbReference>
<dbReference type="InterPro" id="IPR020845">
    <property type="entry name" value="AMP-binding_CS"/>
</dbReference>
<dbReference type="GO" id="GO:0016020">
    <property type="term" value="C:membrane"/>
    <property type="evidence" value="ECO:0007669"/>
    <property type="project" value="TreeGrafter"/>
</dbReference>
<dbReference type="SUPFAM" id="SSF56801">
    <property type="entry name" value="Acetyl-CoA synthetase-like"/>
    <property type="match status" value="1"/>
</dbReference>
<reference evidence="5" key="1">
    <citation type="journal article" date="2015" name="J. Biotechnol.">
        <title>The structure of the Cyberlindnera jadinii genome and its relation to Candida utilis analyzed by the occurrence of single nucleotide polymorphisms.</title>
        <authorList>
            <person name="Rupp O."/>
            <person name="Brinkrolf K."/>
            <person name="Buerth C."/>
            <person name="Kunigo M."/>
            <person name="Schneider J."/>
            <person name="Jaenicke S."/>
            <person name="Goesmann A."/>
            <person name="Puehler A."/>
            <person name="Jaeger K.-E."/>
            <person name="Ernst J.F."/>
        </authorList>
    </citation>
    <scope>NUCLEOTIDE SEQUENCE [LARGE SCALE GENOMIC DNA]</scope>
    <source>
        <strain evidence="5">ATCC 18201 / CBS 1600 / BCRC 20928 / JCM 3617 / NBRC 0987 / NRRL Y-1542</strain>
    </source>
</reference>
<dbReference type="AlphaFoldDB" id="A0A0H5C665"/>
<accession>A0A0H5C665</accession>
<dbReference type="EMBL" id="CDQK01000004">
    <property type="protein sequence ID" value="CEP23312.1"/>
    <property type="molecule type" value="Genomic_DNA"/>
</dbReference>
<dbReference type="PANTHER" id="PTHR43272:SF33">
    <property type="entry name" value="AMP-BINDING DOMAIN-CONTAINING PROTEIN-RELATED"/>
    <property type="match status" value="1"/>
</dbReference>